<dbReference type="InterPro" id="IPR024970">
    <property type="entry name" value="Maelstrom"/>
</dbReference>
<sequence>MRKISHILQKGPVIQQPGKANTLMTEMPGGDMDLWQQIASRNFELKTECGFSLYAEHLGGKLGGAKSPVCDLLYERARPAWQKLTAHEKQIWINRAMELARLDPRRRCFDIQSNPVRSSEFVPRRRRRAEQRSEDFRRLPFVTDDEIEEDEFFAVEQPVTTIEDGDESLDQFFATKYEKDRTMVRDAIMSQTDGCIDKIKELRFLIAAVQTFGNVDGMCLMAEYAMNEFNLRDGVVDRFSTVVGPWQISNEIQRSRAEFHSNETHRIPLTIASTQLDKRQLVMEILGRCEPEIARRQGIRVGLYTDEAEDIDDRFNRLYVGDRNPYLLANEEGRRWIICLKQEYRNMLAANQHLARSLGLDYPGFPSSDDRYVLADAFLAALADCLQGEAVSEAGGWLAALGKHLPEEFATPWERSGELFCTRHRAERNSCCATVTASRATFIILYAVEQLLK</sequence>
<evidence type="ECO:0000256" key="2">
    <source>
        <dbReference type="ARBA" id="ARBA00023158"/>
    </source>
</evidence>
<proteinExistence type="inferred from homology"/>
<feature type="domain" description="Maelstrom" evidence="3">
    <location>
        <begin position="216"/>
        <end position="292"/>
    </location>
</feature>
<keyword evidence="5" id="KW-1185">Reference proteome</keyword>
<evidence type="ECO:0000313" key="4">
    <source>
        <dbReference type="EMBL" id="KAK6747344.1"/>
    </source>
</evidence>
<comment type="caution">
    <text evidence="4">The sequence shown here is derived from an EMBL/GenBank/DDBJ whole genome shotgun (WGS) entry which is preliminary data.</text>
</comment>
<gene>
    <name evidence="4" type="primary">Necator_chrIV.g13799</name>
    <name evidence="4" type="ORF">RB195_000507</name>
</gene>
<name>A0ABR1DA35_NECAM</name>
<dbReference type="Proteomes" id="UP001303046">
    <property type="component" value="Unassembled WGS sequence"/>
</dbReference>
<protein>
    <recommendedName>
        <fullName evidence="3">Maelstrom domain-containing protein</fullName>
    </recommendedName>
</protein>
<organism evidence="4 5">
    <name type="scientific">Necator americanus</name>
    <name type="common">Human hookworm</name>
    <dbReference type="NCBI Taxonomy" id="51031"/>
    <lineage>
        <taxon>Eukaryota</taxon>
        <taxon>Metazoa</taxon>
        <taxon>Ecdysozoa</taxon>
        <taxon>Nematoda</taxon>
        <taxon>Chromadorea</taxon>
        <taxon>Rhabditida</taxon>
        <taxon>Rhabditina</taxon>
        <taxon>Rhabditomorpha</taxon>
        <taxon>Strongyloidea</taxon>
        <taxon>Ancylostomatidae</taxon>
        <taxon>Bunostominae</taxon>
        <taxon>Necator</taxon>
    </lineage>
</organism>
<evidence type="ECO:0000256" key="1">
    <source>
        <dbReference type="ARBA" id="ARBA00007057"/>
    </source>
</evidence>
<dbReference type="Pfam" id="PF13017">
    <property type="entry name" value="Maelstrom"/>
    <property type="match status" value="1"/>
</dbReference>
<reference evidence="4 5" key="1">
    <citation type="submission" date="2023-08" db="EMBL/GenBank/DDBJ databases">
        <title>A Necator americanus chromosomal reference genome.</title>
        <authorList>
            <person name="Ilik V."/>
            <person name="Petrzelkova K.J."/>
            <person name="Pardy F."/>
            <person name="Fuh T."/>
            <person name="Niatou-Singa F.S."/>
            <person name="Gouil Q."/>
            <person name="Baker L."/>
            <person name="Ritchie M.E."/>
            <person name="Jex A.R."/>
            <person name="Gazzola D."/>
            <person name="Li H."/>
            <person name="Toshio Fujiwara R."/>
            <person name="Zhan B."/>
            <person name="Aroian R.V."/>
            <person name="Pafco B."/>
            <person name="Schwarz E.M."/>
        </authorList>
    </citation>
    <scope>NUCLEOTIDE SEQUENCE [LARGE SCALE GENOMIC DNA]</scope>
    <source>
        <strain evidence="4 5">Aroian</strain>
        <tissue evidence="4">Whole animal</tissue>
    </source>
</reference>
<comment type="similarity">
    <text evidence="1">Belongs to the maelstrom family.</text>
</comment>
<keyword evidence="2" id="KW-0943">RNA-mediated gene silencing</keyword>
<evidence type="ECO:0000313" key="5">
    <source>
        <dbReference type="Proteomes" id="UP001303046"/>
    </source>
</evidence>
<evidence type="ECO:0000259" key="3">
    <source>
        <dbReference type="Pfam" id="PF13017"/>
    </source>
</evidence>
<accession>A0ABR1DA35</accession>
<dbReference type="EMBL" id="JAVFWL010000004">
    <property type="protein sequence ID" value="KAK6747344.1"/>
    <property type="molecule type" value="Genomic_DNA"/>
</dbReference>